<dbReference type="Gene3D" id="1.50.10.10">
    <property type="match status" value="1"/>
</dbReference>
<dbReference type="RefSeq" id="WP_243567695.1">
    <property type="nucleotide sequence ID" value="NZ_BAAARD010000008.1"/>
</dbReference>
<dbReference type="SUPFAM" id="SSF48208">
    <property type="entry name" value="Six-hairpin glycosidases"/>
    <property type="match status" value="1"/>
</dbReference>
<keyword evidence="2" id="KW-0378">Hydrolase</keyword>
<gene>
    <name evidence="5" type="ORF">MTP13_10480</name>
</gene>
<dbReference type="EMBL" id="CP094533">
    <property type="protein sequence ID" value="UOE24791.1"/>
    <property type="molecule type" value="Genomic_DNA"/>
</dbReference>
<evidence type="ECO:0000313" key="5">
    <source>
        <dbReference type="EMBL" id="UOE24791.1"/>
    </source>
</evidence>
<organism evidence="5 6">
    <name type="scientific">Agromyces soli</name>
    <dbReference type="NCBI Taxonomy" id="659012"/>
    <lineage>
        <taxon>Bacteria</taxon>
        <taxon>Bacillati</taxon>
        <taxon>Actinomycetota</taxon>
        <taxon>Actinomycetes</taxon>
        <taxon>Micrococcales</taxon>
        <taxon>Microbacteriaceae</taxon>
        <taxon>Agromyces</taxon>
    </lineage>
</organism>
<evidence type="ECO:0000256" key="2">
    <source>
        <dbReference type="ARBA" id="ARBA00022801"/>
    </source>
</evidence>
<dbReference type="InterPro" id="IPR008928">
    <property type="entry name" value="6-hairpin_glycosidase_sf"/>
</dbReference>
<evidence type="ECO:0000256" key="3">
    <source>
        <dbReference type="ARBA" id="ARBA00023295"/>
    </source>
</evidence>
<proteinExistence type="inferred from homology"/>
<dbReference type="PANTHER" id="PTHR10412:SF11">
    <property type="entry name" value="MANNOSYL-OLIGOSACCHARIDE GLUCOSIDASE"/>
    <property type="match status" value="1"/>
</dbReference>
<feature type="domain" description="Mannosylglycerate hydrolase MGH1-like glycoside hydrolase" evidence="4">
    <location>
        <begin position="225"/>
        <end position="561"/>
    </location>
</feature>
<dbReference type="Proteomes" id="UP000831304">
    <property type="component" value="Chromosome"/>
</dbReference>
<dbReference type="Pfam" id="PF22422">
    <property type="entry name" value="MGH1-like_GH"/>
    <property type="match status" value="1"/>
</dbReference>
<protein>
    <recommendedName>
        <fullName evidence="4">Mannosylglycerate hydrolase MGH1-like glycoside hydrolase domain-containing protein</fullName>
    </recommendedName>
</protein>
<dbReference type="PANTHER" id="PTHR10412">
    <property type="entry name" value="MANNOSYL-OLIGOSACCHARIDE GLUCOSIDASE"/>
    <property type="match status" value="1"/>
</dbReference>
<dbReference type="InterPro" id="IPR004888">
    <property type="entry name" value="Glycoside_hydrolase_63"/>
</dbReference>
<evidence type="ECO:0000313" key="6">
    <source>
        <dbReference type="Proteomes" id="UP000831304"/>
    </source>
</evidence>
<name>A0ABY4ANQ6_9MICO</name>
<reference evidence="5 6" key="1">
    <citation type="submission" date="2022-03" db="EMBL/GenBank/DDBJ databases">
        <title>Agromyces sp. isolated from the gut of P. brevitarsis seulensis larvae.</title>
        <authorList>
            <person name="Won M."/>
            <person name="Kwon S.-W."/>
        </authorList>
    </citation>
    <scope>NUCLEOTIDE SEQUENCE [LARGE SCALE GENOMIC DNA]</scope>
    <source>
        <strain evidence="5 6">KACC 16215</strain>
    </source>
</reference>
<dbReference type="InterPro" id="IPR054491">
    <property type="entry name" value="MGH1-like_GH"/>
</dbReference>
<accession>A0ABY4ANQ6</accession>
<evidence type="ECO:0000256" key="1">
    <source>
        <dbReference type="ARBA" id="ARBA00010833"/>
    </source>
</evidence>
<dbReference type="InterPro" id="IPR012341">
    <property type="entry name" value="6hp_glycosidase-like_sf"/>
</dbReference>
<keyword evidence="6" id="KW-1185">Reference proteome</keyword>
<sequence length="589" mass="62682">MTARADAAELAGLAGLHLDLARAPFTLPRSRVLVFRADREAAAELLGAGAAPPPATALRVHTSEYERGLDECRVLDELLVLDASGEPLPVTGVLPHAIEFGGGAAVLGFAGAAALTVGATGDAPLSVEWLRPDGGRERRGLGGPGGAVRLTVGAERAMRAEASTAHLAELAESETVWLDWFAKCPVVRSELQPMAAFCWWVLGANVVELPALGSARGVVPSKIGYVGVWQWDAYFIALGLRHGDPALAREQLEIAFRFPSADGQLPDVVHEEGVLATSDDLPQADRDRLRRAGSDIADPAAPVPLTKPPLAAWALAKVLEVEDRPDWAREQLAVIRRSQDWWFAGSDLDGDGLPEYGHPYSSGLDDSPIFDGPLPTTAPDLGAYLVLQDLELARLAERYGADAAGDPAAHRDRAAATMQRLLGLWDAERGRFTARAAGERVASDTIVGFMPLLTGELPAPVLDALEAALADPARYATPWAVPTVSAADPDFSTERMWRGPVWVNTNRLIVEGLRRSGRPELARELAERTVALVVHGGGPHEYFNPETGRKARTATTAFGWSAALFLDLAVELSVDAEDFRGAGGADSPV</sequence>
<keyword evidence="3" id="KW-0326">Glycosidase</keyword>
<comment type="similarity">
    <text evidence="1">Belongs to the glycosyl hydrolase 63 family.</text>
</comment>
<evidence type="ECO:0000259" key="4">
    <source>
        <dbReference type="Pfam" id="PF22422"/>
    </source>
</evidence>